<evidence type="ECO:0000256" key="3">
    <source>
        <dbReference type="ARBA" id="ARBA00023015"/>
    </source>
</evidence>
<name>Q6JPF6_NPVNC</name>
<keyword evidence="3" id="KW-0805">Transcription regulation</keyword>
<dbReference type="GO" id="GO:0006355">
    <property type="term" value="P:regulation of DNA-templated transcription"/>
    <property type="evidence" value="ECO:0007669"/>
    <property type="project" value="InterPro"/>
</dbReference>
<organism evidence="5 6">
    <name type="scientific">Neodiprion lecontei nucleopolyhedrovirus (strain Canada)</name>
    <name type="common">NeleNPV</name>
    <dbReference type="NCBI Taxonomy" id="654906"/>
    <lineage>
        <taxon>Viruses</taxon>
        <taxon>Viruses incertae sedis</taxon>
        <taxon>Naldaviricetes</taxon>
        <taxon>Lefavirales</taxon>
        <taxon>Baculoviridae</taxon>
        <taxon>Gammabaculovirus</taxon>
        <taxon>Gammabaculovirus nelecontei</taxon>
    </lineage>
</organism>
<sequence>MCECITRSEIINLIIFAINHLKSQNQINVFMLEHFDTDPRVFDCIRDFIIERNPYILRSNGETKFVKDHLPRLQHLLQSCETSSLDKVYRHAVNKYGTSDN</sequence>
<dbReference type="Proteomes" id="UP000008776">
    <property type="component" value="Segment"/>
</dbReference>
<dbReference type="EMBL" id="AY349019">
    <property type="protein sequence ID" value="AAQ99059.1"/>
    <property type="molecule type" value="Genomic_DNA"/>
</dbReference>
<keyword evidence="6" id="KW-1185">Reference proteome</keyword>
<dbReference type="Pfam" id="PF06385">
    <property type="entry name" value="Baculo_LEF-11"/>
    <property type="match status" value="1"/>
</dbReference>
<dbReference type="GO" id="GO:0019058">
    <property type="term" value="P:viral life cycle"/>
    <property type="evidence" value="ECO:0007669"/>
    <property type="project" value="InterPro"/>
</dbReference>
<evidence type="ECO:0000256" key="2">
    <source>
        <dbReference type="ARBA" id="ARBA00017118"/>
    </source>
</evidence>
<organismHost>
    <name type="scientific">Neodiprion lecontei</name>
    <name type="common">Redheaded pine sawfly</name>
    <dbReference type="NCBI Taxonomy" id="441921"/>
</organismHost>
<dbReference type="GeneID" id="2943414"/>
<dbReference type="InterPro" id="IPR009429">
    <property type="entry name" value="Baculo_LEF-11"/>
</dbReference>
<evidence type="ECO:0000256" key="4">
    <source>
        <dbReference type="ARBA" id="ARBA00023163"/>
    </source>
</evidence>
<evidence type="ECO:0000256" key="1">
    <source>
        <dbReference type="ARBA" id="ARBA00008271"/>
    </source>
</evidence>
<proteinExistence type="inferred from homology"/>
<comment type="similarity">
    <text evidence="1">Belongs to the baculoviridae LEF-11 family.</text>
</comment>
<evidence type="ECO:0000313" key="5">
    <source>
        <dbReference type="EMBL" id="AAQ99059.1"/>
    </source>
</evidence>
<dbReference type="KEGG" id="vg:2943414"/>
<evidence type="ECO:0000313" key="6">
    <source>
        <dbReference type="Proteomes" id="UP000008776"/>
    </source>
</evidence>
<dbReference type="RefSeq" id="YP_025212.1">
    <property type="nucleotide sequence ID" value="NC_005906.1"/>
</dbReference>
<accession>Q6JPF6</accession>
<protein>
    <recommendedName>
        <fullName evidence="2">Late expression factor 11</fullName>
    </recommendedName>
</protein>
<keyword evidence="4" id="KW-0804">Transcription</keyword>
<reference evidence="5 6" key="1">
    <citation type="journal article" date="2004" name="J. Virol.">
        <title>Sequence and organization of the Neodiprion lecontei nucleopolyhedrovirus genome.</title>
        <authorList>
            <person name="Lauzon H.A.M."/>
            <person name="Lucarotti C.J."/>
            <person name="Krell P.J."/>
            <person name="Feng Q."/>
            <person name="Retnakaran A."/>
            <person name="Arif B.M."/>
        </authorList>
    </citation>
    <scope>NUCLEOTIDE SEQUENCE [LARGE SCALE GENOMIC DNA]</scope>
    <source>
        <strain evidence="6">Canada</strain>
    </source>
</reference>